<gene>
    <name evidence="2" type="ORF">E2562_024706</name>
</gene>
<feature type="compositionally biased region" description="Basic residues" evidence="1">
    <location>
        <begin position="86"/>
        <end position="98"/>
    </location>
</feature>
<feature type="region of interest" description="Disordered" evidence="1">
    <location>
        <begin position="55"/>
        <end position="98"/>
    </location>
</feature>
<accession>A0A6G1D7L2</accession>
<dbReference type="Proteomes" id="UP000479710">
    <property type="component" value="Unassembled WGS sequence"/>
</dbReference>
<dbReference type="EMBL" id="SPHZ02000007">
    <property type="protein sequence ID" value="KAF0908292.1"/>
    <property type="molecule type" value="Genomic_DNA"/>
</dbReference>
<proteinExistence type="predicted"/>
<feature type="compositionally biased region" description="Pro residues" evidence="1">
    <location>
        <begin position="1"/>
        <end position="15"/>
    </location>
</feature>
<sequence>MLPLEPPKWLLPPSPRIMLSSLPQPPPEPLTLLLLPPPQISSSSLPQPLLKLGRKRSANSSGSYCRGPSAMAARSSSSIPSTGLDRRKKMGRERKKMRTVRTFEKRQVVKNPIGYKPNLTQSYRIGGGAAACSSCAQWRLRANCASLARLPVTQSRASVSTARRQLLRLRLSGSRTSVGANPDEQVGARARCRRRTHRRGHFLFLERRTHRNELKHTHT</sequence>
<feature type="region of interest" description="Disordered" evidence="1">
    <location>
        <begin position="1"/>
        <end position="26"/>
    </location>
</feature>
<dbReference type="AlphaFoldDB" id="A0A6G1D7L2"/>
<name>A0A6G1D7L2_9ORYZ</name>
<keyword evidence="3" id="KW-1185">Reference proteome</keyword>
<protein>
    <submittedName>
        <fullName evidence="2">Uncharacterized protein</fullName>
    </submittedName>
</protein>
<evidence type="ECO:0000313" key="2">
    <source>
        <dbReference type="EMBL" id="KAF0908292.1"/>
    </source>
</evidence>
<evidence type="ECO:0000313" key="3">
    <source>
        <dbReference type="Proteomes" id="UP000479710"/>
    </source>
</evidence>
<reference evidence="2 3" key="1">
    <citation type="submission" date="2019-11" db="EMBL/GenBank/DDBJ databases">
        <title>Whole genome sequence of Oryza granulata.</title>
        <authorList>
            <person name="Li W."/>
        </authorList>
    </citation>
    <scope>NUCLEOTIDE SEQUENCE [LARGE SCALE GENOMIC DNA]</scope>
    <source>
        <strain evidence="3">cv. Menghai</strain>
        <tissue evidence="2">Leaf</tissue>
    </source>
</reference>
<comment type="caution">
    <text evidence="2">The sequence shown here is derived from an EMBL/GenBank/DDBJ whole genome shotgun (WGS) entry which is preliminary data.</text>
</comment>
<organism evidence="2 3">
    <name type="scientific">Oryza meyeriana var. granulata</name>
    <dbReference type="NCBI Taxonomy" id="110450"/>
    <lineage>
        <taxon>Eukaryota</taxon>
        <taxon>Viridiplantae</taxon>
        <taxon>Streptophyta</taxon>
        <taxon>Embryophyta</taxon>
        <taxon>Tracheophyta</taxon>
        <taxon>Spermatophyta</taxon>
        <taxon>Magnoliopsida</taxon>
        <taxon>Liliopsida</taxon>
        <taxon>Poales</taxon>
        <taxon>Poaceae</taxon>
        <taxon>BOP clade</taxon>
        <taxon>Oryzoideae</taxon>
        <taxon>Oryzeae</taxon>
        <taxon>Oryzinae</taxon>
        <taxon>Oryza</taxon>
        <taxon>Oryza meyeriana</taxon>
    </lineage>
</organism>
<evidence type="ECO:0000256" key="1">
    <source>
        <dbReference type="SAM" id="MobiDB-lite"/>
    </source>
</evidence>